<dbReference type="Pfam" id="PF22936">
    <property type="entry name" value="Pol_BBD"/>
    <property type="match status" value="1"/>
</dbReference>
<keyword evidence="3" id="KW-1185">Reference proteome</keyword>
<comment type="caution">
    <text evidence="2">The sequence shown here is derived from an EMBL/GenBank/DDBJ whole genome shotgun (WGS) entry which is preliminary data.</text>
</comment>
<dbReference type="InterPro" id="IPR054722">
    <property type="entry name" value="PolX-like_BBD"/>
</dbReference>
<reference evidence="2 3" key="1">
    <citation type="submission" date="2023-02" db="EMBL/GenBank/DDBJ databases">
        <title>LHISI_Scaffold_Assembly.</title>
        <authorList>
            <person name="Stuart O.P."/>
            <person name="Cleave R."/>
            <person name="Magrath M.J.L."/>
            <person name="Mikheyev A.S."/>
        </authorList>
    </citation>
    <scope>NUCLEOTIDE SEQUENCE [LARGE SCALE GENOMIC DNA]</scope>
    <source>
        <strain evidence="2">Daus_M_001</strain>
        <tissue evidence="2">Leg muscle</tissue>
    </source>
</reference>
<evidence type="ECO:0000313" key="2">
    <source>
        <dbReference type="EMBL" id="KAJ8877516.1"/>
    </source>
</evidence>
<dbReference type="EMBL" id="JARBHB010000008">
    <property type="protein sequence ID" value="KAJ8877516.1"/>
    <property type="molecule type" value="Genomic_DNA"/>
</dbReference>
<evidence type="ECO:0000259" key="1">
    <source>
        <dbReference type="Pfam" id="PF22936"/>
    </source>
</evidence>
<protein>
    <recommendedName>
        <fullName evidence="1">Retrovirus-related Pol polyprotein from transposon TNT 1-94-like beta-barrel domain-containing protein</fullName>
    </recommendedName>
</protein>
<organism evidence="2 3">
    <name type="scientific">Dryococelus australis</name>
    <dbReference type="NCBI Taxonomy" id="614101"/>
    <lineage>
        <taxon>Eukaryota</taxon>
        <taxon>Metazoa</taxon>
        <taxon>Ecdysozoa</taxon>
        <taxon>Arthropoda</taxon>
        <taxon>Hexapoda</taxon>
        <taxon>Insecta</taxon>
        <taxon>Pterygota</taxon>
        <taxon>Neoptera</taxon>
        <taxon>Polyneoptera</taxon>
        <taxon>Phasmatodea</taxon>
        <taxon>Verophasmatodea</taxon>
        <taxon>Anareolatae</taxon>
        <taxon>Phasmatidae</taxon>
        <taxon>Eurycanthinae</taxon>
        <taxon>Dryococelus</taxon>
    </lineage>
</organism>
<name>A0ABQ9GZP2_9NEOP</name>
<gene>
    <name evidence="2" type="ORF">PR048_021971</name>
</gene>
<evidence type="ECO:0000313" key="3">
    <source>
        <dbReference type="Proteomes" id="UP001159363"/>
    </source>
</evidence>
<proteinExistence type="predicted"/>
<dbReference type="Proteomes" id="UP001159363">
    <property type="component" value="Chromosome 7"/>
</dbReference>
<feature type="domain" description="Retrovirus-related Pol polyprotein from transposon TNT 1-94-like beta-barrel" evidence="1">
    <location>
        <begin position="93"/>
        <end position="137"/>
    </location>
</feature>
<accession>A0ABQ9GZP2</accession>
<sequence length="137" mass="15239">MHLQERISDEASALTAKMKPKLYVSKKTVNTKGHKCLNFGKVGCIKKYCPEDSSRDKTIAYSLGSGNRNHSSKSKNVALLTALNILRKNLNEWYVDSGATSHMTPRKDWLIDFKDDSHIKVTVAKDESVLSEGVGNV</sequence>